<evidence type="ECO:0000256" key="3">
    <source>
        <dbReference type="ARBA" id="ARBA00022692"/>
    </source>
</evidence>
<dbReference type="GO" id="GO:0005524">
    <property type="term" value="F:ATP binding"/>
    <property type="evidence" value="ECO:0007669"/>
    <property type="project" value="UniProtKB-KW"/>
</dbReference>
<accession>A0A329RFY6</accession>
<evidence type="ECO:0000256" key="2">
    <source>
        <dbReference type="ARBA" id="ARBA00022448"/>
    </source>
</evidence>
<dbReference type="VEuPathDB" id="FungiDB:PC110_g19984"/>
<dbReference type="InterPro" id="IPR013525">
    <property type="entry name" value="ABC2_TM"/>
</dbReference>
<dbReference type="InterPro" id="IPR003439">
    <property type="entry name" value="ABC_transporter-like_ATP-bd"/>
</dbReference>
<dbReference type="Gene3D" id="3.40.50.300">
    <property type="entry name" value="P-loop containing nucleotide triphosphate hydrolases"/>
    <property type="match status" value="1"/>
</dbReference>
<keyword evidence="7 8" id="KW-0472">Membrane</keyword>
<feature type="transmembrane region" description="Helical" evidence="8">
    <location>
        <begin position="473"/>
        <end position="493"/>
    </location>
</feature>
<proteinExistence type="predicted"/>
<dbReference type="SUPFAM" id="SSF52540">
    <property type="entry name" value="P-loop containing nucleoside triphosphate hydrolases"/>
    <property type="match status" value="1"/>
</dbReference>
<evidence type="ECO:0000256" key="5">
    <source>
        <dbReference type="ARBA" id="ARBA00022840"/>
    </source>
</evidence>
<dbReference type="InterPro" id="IPR003593">
    <property type="entry name" value="AAA+_ATPase"/>
</dbReference>
<dbReference type="GO" id="GO:0140359">
    <property type="term" value="F:ABC-type transporter activity"/>
    <property type="evidence" value="ECO:0007669"/>
    <property type="project" value="InterPro"/>
</dbReference>
<dbReference type="PANTHER" id="PTHR19241">
    <property type="entry name" value="ATP-BINDING CASSETTE TRANSPORTER"/>
    <property type="match status" value="1"/>
</dbReference>
<dbReference type="Pfam" id="PF19055">
    <property type="entry name" value="ABC2_membrane_7"/>
    <property type="match status" value="1"/>
</dbReference>
<dbReference type="InterPro" id="IPR017871">
    <property type="entry name" value="ABC_transporter-like_CS"/>
</dbReference>
<reference evidence="10 11" key="1">
    <citation type="submission" date="2018-01" db="EMBL/GenBank/DDBJ databases">
        <title>Draft genome of the strawberry crown rot pathogen Phytophthora cactorum.</title>
        <authorList>
            <person name="Armitage A.D."/>
            <person name="Lysoe E."/>
            <person name="Nellist C.F."/>
            <person name="Harrison R.J."/>
            <person name="Brurberg M.B."/>
        </authorList>
    </citation>
    <scope>NUCLEOTIDE SEQUENCE [LARGE SCALE GENOMIC DNA]</scope>
    <source>
        <strain evidence="10 11">10300</strain>
    </source>
</reference>
<name>A0A329RFY6_9STRA</name>
<organism evidence="10 11">
    <name type="scientific">Phytophthora cactorum</name>
    <dbReference type="NCBI Taxonomy" id="29920"/>
    <lineage>
        <taxon>Eukaryota</taxon>
        <taxon>Sar</taxon>
        <taxon>Stramenopiles</taxon>
        <taxon>Oomycota</taxon>
        <taxon>Peronosporomycetes</taxon>
        <taxon>Peronosporales</taxon>
        <taxon>Peronosporaceae</taxon>
        <taxon>Phytophthora</taxon>
    </lineage>
</organism>
<keyword evidence="6 8" id="KW-1133">Transmembrane helix</keyword>
<keyword evidence="2" id="KW-0813">Transport</keyword>
<evidence type="ECO:0000259" key="9">
    <source>
        <dbReference type="PROSITE" id="PS50893"/>
    </source>
</evidence>
<gene>
    <name evidence="10" type="ORF">PC110_g19984</name>
</gene>
<evidence type="ECO:0000313" key="11">
    <source>
        <dbReference type="Proteomes" id="UP000251314"/>
    </source>
</evidence>
<dbReference type="OrthoDB" id="66620at2759"/>
<dbReference type="InterPro" id="IPR027417">
    <property type="entry name" value="P-loop_NTPase"/>
</dbReference>
<comment type="subcellular location">
    <subcellularLocation>
        <location evidence="1">Membrane</location>
        <topology evidence="1">Multi-pass membrane protein</topology>
    </subcellularLocation>
</comment>
<feature type="non-terminal residue" evidence="10">
    <location>
        <position position="645"/>
    </location>
</feature>
<dbReference type="PROSITE" id="PS00211">
    <property type="entry name" value="ABC_TRANSPORTER_1"/>
    <property type="match status" value="1"/>
</dbReference>
<dbReference type="STRING" id="29920.A0A329RFY6"/>
<evidence type="ECO:0000256" key="6">
    <source>
        <dbReference type="ARBA" id="ARBA00022989"/>
    </source>
</evidence>
<feature type="transmembrane region" description="Helical" evidence="8">
    <location>
        <begin position="537"/>
        <end position="568"/>
    </location>
</feature>
<feature type="transmembrane region" description="Helical" evidence="8">
    <location>
        <begin position="612"/>
        <end position="634"/>
    </location>
</feature>
<dbReference type="AlphaFoldDB" id="A0A329RFY6"/>
<evidence type="ECO:0000256" key="8">
    <source>
        <dbReference type="SAM" id="Phobius"/>
    </source>
</evidence>
<feature type="transmembrane region" description="Helical" evidence="8">
    <location>
        <begin position="580"/>
        <end position="600"/>
    </location>
</feature>
<dbReference type="EMBL" id="MJFZ01001029">
    <property type="protein sequence ID" value="RAW23585.1"/>
    <property type="molecule type" value="Genomic_DNA"/>
</dbReference>
<keyword evidence="4" id="KW-0547">Nucleotide-binding</keyword>
<keyword evidence="3 8" id="KW-0812">Transmembrane</keyword>
<dbReference type="Pfam" id="PF00005">
    <property type="entry name" value="ABC_tran"/>
    <property type="match status" value="1"/>
</dbReference>
<sequence length="645" mass="72496">MSLLLPETETNAPADEAPVPDVYQSLHFRSLQEPYIHSSHDTLVSRYSTLDANNLEVMLNGGLERFYKKYNHLSRKINLQLPTPEVRFQDLSFSVEVPATAGSHNTVGSHLAKVFTPWRKVPMTTKQALRPMTGIIKPGSMTLILANPGAGKSTFLKALAGKLHNSFKKEIGGEILYSGFKGEEIELTKLVGLVDQTDNHIPTLTVRETFKFADLCVNGRPADQHDDMRDIAALRTELFLQILGLESCADTVVGNALLRGVSGGERKRVTVGEVLVGGQSLFLCDEISTGLDSAATFDIMKALRTWCNTLGGSVVVALLQPTPEVVEQFDDILMIHEGYMVYHGPRVDILDYFKDRGFTCPPRVDPADFLIEVTSGRGQRYANGNVEVKDLPVSTEEFNNLFCQSSIFKKTLDAISKGFNEHQFESAEDFKKAQSVVNLARSKQNSEFGLAFIPSTLLLLNRQKLVWLRDPPLLWGKLLEALIIGLVMGMIYYNVTSTYYLRMIFFSIALFQRQAWQQITISFQLRKVFYKQRPRNFFRTTSYAIAESVVQIPVNVAVSFVLGTFFYFMSGLTRTFEKYIVFYLVLLCFQHAISAYMTMLSALSPSITVGQALASISVSFFLLFSGNIILADLIPDYWIWMYWFS</sequence>
<dbReference type="SMART" id="SM00382">
    <property type="entry name" value="AAA"/>
    <property type="match status" value="1"/>
</dbReference>
<evidence type="ECO:0000256" key="1">
    <source>
        <dbReference type="ARBA" id="ARBA00004141"/>
    </source>
</evidence>
<dbReference type="Proteomes" id="UP000251314">
    <property type="component" value="Unassembled WGS sequence"/>
</dbReference>
<protein>
    <recommendedName>
        <fullName evidence="9">ABC transporter domain-containing protein</fullName>
    </recommendedName>
</protein>
<comment type="caution">
    <text evidence="10">The sequence shown here is derived from an EMBL/GenBank/DDBJ whole genome shotgun (WGS) entry which is preliminary data.</text>
</comment>
<dbReference type="Pfam" id="PF01061">
    <property type="entry name" value="ABC2_membrane"/>
    <property type="match status" value="1"/>
</dbReference>
<evidence type="ECO:0000256" key="4">
    <source>
        <dbReference type="ARBA" id="ARBA00022741"/>
    </source>
</evidence>
<dbReference type="GO" id="GO:0016020">
    <property type="term" value="C:membrane"/>
    <property type="evidence" value="ECO:0007669"/>
    <property type="project" value="UniProtKB-SubCell"/>
</dbReference>
<evidence type="ECO:0000256" key="7">
    <source>
        <dbReference type="ARBA" id="ARBA00023136"/>
    </source>
</evidence>
<evidence type="ECO:0000313" key="10">
    <source>
        <dbReference type="EMBL" id="RAW23585.1"/>
    </source>
</evidence>
<dbReference type="FunFam" id="3.40.50.300:FF:001374">
    <property type="entry name" value="Pleiotropic drug resistance protein ABC superfamily"/>
    <property type="match status" value="1"/>
</dbReference>
<dbReference type="PROSITE" id="PS50893">
    <property type="entry name" value="ABC_TRANSPORTER_2"/>
    <property type="match status" value="1"/>
</dbReference>
<feature type="domain" description="ABC transporter" evidence="9">
    <location>
        <begin position="86"/>
        <end position="362"/>
    </location>
</feature>
<dbReference type="InterPro" id="IPR043926">
    <property type="entry name" value="ABCG_dom"/>
</dbReference>
<keyword evidence="11" id="KW-1185">Reference proteome</keyword>
<dbReference type="GO" id="GO:0016887">
    <property type="term" value="F:ATP hydrolysis activity"/>
    <property type="evidence" value="ECO:0007669"/>
    <property type="project" value="InterPro"/>
</dbReference>
<keyword evidence="5" id="KW-0067">ATP-binding</keyword>